<dbReference type="Gene3D" id="1.10.1220.10">
    <property type="entry name" value="Met repressor-like"/>
    <property type="match status" value="1"/>
</dbReference>
<dbReference type="InterPro" id="IPR013321">
    <property type="entry name" value="Arc_rbn_hlx_hlx"/>
</dbReference>
<organism evidence="1 2">
    <name type="scientific">Candidatus Sediminicultor quintus</name>
    <dbReference type="NCBI Taxonomy" id="1797291"/>
    <lineage>
        <taxon>Bacteria</taxon>
        <taxon>Pseudomonadati</taxon>
        <taxon>Atribacterota</taxon>
        <taxon>Candidatus Phoenicimicrobiia</taxon>
        <taxon>Candidatus Pheonicimicrobiales</taxon>
        <taxon>Candidatus Phoenicimicrobiaceae</taxon>
        <taxon>Candidatus Sediminicultor</taxon>
    </lineage>
</organism>
<dbReference type="EMBL" id="MEYH01000046">
    <property type="protein sequence ID" value="OGD15853.1"/>
    <property type="molecule type" value="Genomic_DNA"/>
</dbReference>
<protein>
    <recommendedName>
        <fullName evidence="3">Ribbon-helix-helix protein CopG domain-containing protein</fullName>
    </recommendedName>
</protein>
<sequence>MIEETKEITKELNINFSDIVREAAKEYLEKVKMKMLKKALFEQCEDTAKINLEICDDFKYIDGVTFPNRI</sequence>
<accession>A0A1F5ABC8</accession>
<gene>
    <name evidence="1" type="ORF">A2V47_07825</name>
</gene>
<reference evidence="1 2" key="1">
    <citation type="journal article" date="2016" name="Nat. Commun.">
        <title>Thousands of microbial genomes shed light on interconnected biogeochemical processes in an aquifer system.</title>
        <authorList>
            <person name="Anantharaman K."/>
            <person name="Brown C.T."/>
            <person name="Hug L.A."/>
            <person name="Sharon I."/>
            <person name="Castelle C.J."/>
            <person name="Probst A.J."/>
            <person name="Thomas B.C."/>
            <person name="Singh A."/>
            <person name="Wilkins M.J."/>
            <person name="Karaoz U."/>
            <person name="Brodie E.L."/>
            <person name="Williams K.H."/>
            <person name="Hubbard S.S."/>
            <person name="Banfield J.F."/>
        </authorList>
    </citation>
    <scope>NUCLEOTIDE SEQUENCE [LARGE SCALE GENOMIC DNA]</scope>
</reference>
<dbReference type="Proteomes" id="UP000177701">
    <property type="component" value="Unassembled WGS sequence"/>
</dbReference>
<dbReference type="GO" id="GO:0006355">
    <property type="term" value="P:regulation of DNA-templated transcription"/>
    <property type="evidence" value="ECO:0007669"/>
    <property type="project" value="InterPro"/>
</dbReference>
<proteinExistence type="predicted"/>
<evidence type="ECO:0000313" key="1">
    <source>
        <dbReference type="EMBL" id="OGD15853.1"/>
    </source>
</evidence>
<evidence type="ECO:0000313" key="2">
    <source>
        <dbReference type="Proteomes" id="UP000177701"/>
    </source>
</evidence>
<comment type="caution">
    <text evidence="1">The sequence shown here is derived from an EMBL/GenBank/DDBJ whole genome shotgun (WGS) entry which is preliminary data.</text>
</comment>
<dbReference type="AlphaFoldDB" id="A0A1F5ABC8"/>
<name>A0A1F5ABC8_9BACT</name>
<evidence type="ECO:0008006" key="3">
    <source>
        <dbReference type="Google" id="ProtNLM"/>
    </source>
</evidence>